<keyword evidence="3" id="KW-1185">Reference proteome</keyword>
<sequence length="180" mass="19665">MNDPAILIPLLEQGERSLKDHIMDFVFIANLTHYPARVRSSRRSSRASPPLWRPAPHVEHQPEPTVEGEPLPRGATELRIALKPQPITSNQVRERATSLVTEEVSAEHEDAEEGPAHCTSAEPSSELSDYPEPSVCPDLSACLDFPFTLPLLPHPLIPASATPPLSPDCPSAHPQQTICA</sequence>
<comment type="caution">
    <text evidence="2">The sequence shown here is derived from an EMBL/GenBank/DDBJ whole genome shotgun (WGS) entry which is preliminary data.</text>
</comment>
<evidence type="ECO:0000256" key="1">
    <source>
        <dbReference type="SAM" id="MobiDB-lite"/>
    </source>
</evidence>
<feature type="non-terminal residue" evidence="2">
    <location>
        <position position="180"/>
    </location>
</feature>
<feature type="region of interest" description="Disordered" evidence="1">
    <location>
        <begin position="38"/>
        <end position="133"/>
    </location>
</feature>
<dbReference type="AlphaFoldDB" id="A0ABD0QGE3"/>
<gene>
    <name evidence="2" type="ORF">M9458_020958</name>
</gene>
<organism evidence="2 3">
    <name type="scientific">Cirrhinus mrigala</name>
    <name type="common">Mrigala</name>
    <dbReference type="NCBI Taxonomy" id="683832"/>
    <lineage>
        <taxon>Eukaryota</taxon>
        <taxon>Metazoa</taxon>
        <taxon>Chordata</taxon>
        <taxon>Craniata</taxon>
        <taxon>Vertebrata</taxon>
        <taxon>Euteleostomi</taxon>
        <taxon>Actinopterygii</taxon>
        <taxon>Neopterygii</taxon>
        <taxon>Teleostei</taxon>
        <taxon>Ostariophysi</taxon>
        <taxon>Cypriniformes</taxon>
        <taxon>Cyprinidae</taxon>
        <taxon>Labeoninae</taxon>
        <taxon>Labeonini</taxon>
        <taxon>Cirrhinus</taxon>
    </lineage>
</organism>
<proteinExistence type="predicted"/>
<dbReference type="Proteomes" id="UP001529510">
    <property type="component" value="Unassembled WGS sequence"/>
</dbReference>
<reference evidence="2 3" key="1">
    <citation type="submission" date="2024-05" db="EMBL/GenBank/DDBJ databases">
        <title>Genome sequencing and assembly of Indian major carp, Cirrhinus mrigala (Hamilton, 1822).</title>
        <authorList>
            <person name="Mohindra V."/>
            <person name="Chowdhury L.M."/>
            <person name="Lal K."/>
            <person name="Jena J.K."/>
        </authorList>
    </citation>
    <scope>NUCLEOTIDE SEQUENCE [LARGE SCALE GENOMIC DNA]</scope>
    <source>
        <strain evidence="2">CM1030</strain>
        <tissue evidence="2">Blood</tissue>
    </source>
</reference>
<evidence type="ECO:0000313" key="2">
    <source>
        <dbReference type="EMBL" id="KAL0185261.1"/>
    </source>
</evidence>
<dbReference type="EMBL" id="JAMKFB020000009">
    <property type="protein sequence ID" value="KAL0185261.1"/>
    <property type="molecule type" value="Genomic_DNA"/>
</dbReference>
<name>A0ABD0QGE3_CIRMR</name>
<evidence type="ECO:0000313" key="3">
    <source>
        <dbReference type="Proteomes" id="UP001529510"/>
    </source>
</evidence>
<accession>A0ABD0QGE3</accession>
<protein>
    <submittedName>
        <fullName evidence="2">Uncharacterized protein</fullName>
    </submittedName>
</protein>